<gene>
    <name evidence="1" type="ORF">MPEBLZ_03542</name>
</gene>
<sequence>MKNGYLIRVSLTTMLMLLFFGISATNVLADGTETLGDPSISLSPGSGVVVAGTGMETQPGTININVPGTVKQVLLYWSGGGDNKTIGDNIVTVNGTPVTGTLIGGPAFFYTYNINYYFSSYRKDITGLNLVSQGLNSLKIEDMDFGGDENNGAGILVIYDNGVDNAEISLKDGIDLAFIDFPEPRKSTVLQTLNFTPDTVSRTANLAMFFGSISSNGRPNSIEVVTGGIKTVYSDLLASVDGPQWDSLNLPVNIPPGETNLTVQAFSRDDTSGT</sequence>
<name>A0A0P7ZBG0_9EURY</name>
<protein>
    <submittedName>
        <fullName evidence="1">Uncharacterized protein</fullName>
    </submittedName>
</protein>
<evidence type="ECO:0000313" key="2">
    <source>
        <dbReference type="Proteomes" id="UP000050360"/>
    </source>
</evidence>
<proteinExistence type="predicted"/>
<accession>A0A0P7ZBG0</accession>
<organism evidence="1 2">
    <name type="scientific">Candidatus Methanoperedens nitratireducens</name>
    <dbReference type="NCBI Taxonomy" id="1392998"/>
    <lineage>
        <taxon>Archaea</taxon>
        <taxon>Methanobacteriati</taxon>
        <taxon>Methanobacteriota</taxon>
        <taxon>Stenosarchaea group</taxon>
        <taxon>Methanomicrobia</taxon>
        <taxon>Methanosarcinales</taxon>
        <taxon>ANME-2 cluster</taxon>
        <taxon>Candidatus Methanoperedentaceae</taxon>
        <taxon>Candidatus Methanoperedens</taxon>
    </lineage>
</organism>
<evidence type="ECO:0000313" key="1">
    <source>
        <dbReference type="EMBL" id="KPQ41904.1"/>
    </source>
</evidence>
<dbReference type="Proteomes" id="UP000050360">
    <property type="component" value="Unassembled WGS sequence"/>
</dbReference>
<dbReference type="AlphaFoldDB" id="A0A0P7ZBG0"/>
<reference evidence="1 2" key="1">
    <citation type="submission" date="2015-09" db="EMBL/GenBank/DDBJ databases">
        <title>A metagenomics-based metabolic model of nitrate-dependent anaerobic oxidation of methane by Methanoperedens-like archaea.</title>
        <authorList>
            <person name="Arshad A."/>
            <person name="Speth D.R."/>
            <person name="De Graaf R.M."/>
            <person name="Op Den Camp H.J."/>
            <person name="Jetten M.S."/>
            <person name="Welte C.U."/>
        </authorList>
    </citation>
    <scope>NUCLEOTIDE SEQUENCE [LARGE SCALE GENOMIC DNA]</scope>
</reference>
<dbReference type="EMBL" id="LKCM01000284">
    <property type="protein sequence ID" value="KPQ41904.1"/>
    <property type="molecule type" value="Genomic_DNA"/>
</dbReference>
<feature type="non-terminal residue" evidence="1">
    <location>
        <position position="274"/>
    </location>
</feature>
<comment type="caution">
    <text evidence="1">The sequence shown here is derived from an EMBL/GenBank/DDBJ whole genome shotgun (WGS) entry which is preliminary data.</text>
</comment>